<dbReference type="InterPro" id="IPR016377">
    <property type="entry name" value="Sucrose_GGa_phosphorylase-rel"/>
</dbReference>
<evidence type="ECO:0000313" key="7">
    <source>
        <dbReference type="Proteomes" id="UP001499951"/>
    </source>
</evidence>
<dbReference type="InterPro" id="IPR017853">
    <property type="entry name" value="GH"/>
</dbReference>
<evidence type="ECO:0000256" key="2">
    <source>
        <dbReference type="ARBA" id="ARBA00022676"/>
    </source>
</evidence>
<dbReference type="NCBIfam" id="TIGR03852">
    <property type="entry name" value="sucrose_gtfA"/>
    <property type="match status" value="1"/>
</dbReference>
<dbReference type="PANTHER" id="PTHR38784">
    <property type="entry name" value="SUCROSE PHOSPHORYLASE"/>
    <property type="match status" value="1"/>
</dbReference>
<proteinExistence type="inferred from homology"/>
<sequence>MKNKVQLIAYADRFGGQGLQGLHRLLTGPLNGVFATVHILPFFHPIDGSDAGFDPIDHTKVDSRLGRWDDIKALSADVDVMADLIVNHMSIHAPQYRDFSRYGSASPYDGLFLTKEAVFAGEPAEADLAQIYRPRPGHPFTPTTLQNGEKRTLWTTFTPQQVDIDVRHPQGVAYLDSIMRTFAANGVKAIRLDAVGYAIKRAGTNCFMIPETFDFISELTAKAHQLGMEVLVEVHSYYRQQIAIAAKVDWVYDFALPPLILHAFAASDPEPLKKWIAVRPKNALTVLDTHDGIGIIDVGAIGGTPDTHPGLLSARDIAALVDTIHDRTGGQSRKATGNAASNLDIYQINCTYFDAMGRNEAQYLMARAIQFLLPGIPQVYYVGLLAGGNDMDQLARTHIGRDINRHCYGMPEISAALARPVVQQLIELIRLRNTHPAFAGTFTLLPTTDCRLELQWMKDASFVRMAIDFETMHGELQYTAPDAAKAGDSSVKTISFGESENSRQTTSARVPT</sequence>
<dbReference type="Proteomes" id="UP001499951">
    <property type="component" value="Unassembled WGS sequence"/>
</dbReference>
<feature type="domain" description="Glycosyl hydrolase family 13 catalytic" evidence="5">
    <location>
        <begin position="8"/>
        <end position="405"/>
    </location>
</feature>
<reference evidence="7" key="1">
    <citation type="journal article" date="2019" name="Int. J. Syst. Evol. Microbiol.">
        <title>The Global Catalogue of Microorganisms (GCM) 10K type strain sequencing project: providing services to taxonomists for standard genome sequencing and annotation.</title>
        <authorList>
            <consortium name="The Broad Institute Genomics Platform"/>
            <consortium name="The Broad Institute Genome Sequencing Center for Infectious Disease"/>
            <person name="Wu L."/>
            <person name="Ma J."/>
        </authorList>
    </citation>
    <scope>NUCLEOTIDE SEQUENCE [LARGE SCALE GENOMIC DNA]</scope>
    <source>
        <strain evidence="7">JCM 15089</strain>
    </source>
</reference>
<dbReference type="InterPro" id="IPR045857">
    <property type="entry name" value="O16G_dom_2"/>
</dbReference>
<keyword evidence="3" id="KW-0808">Transferase</keyword>
<dbReference type="EMBL" id="BAAADD010000006">
    <property type="protein sequence ID" value="GAA0573851.1"/>
    <property type="molecule type" value="Genomic_DNA"/>
</dbReference>
<dbReference type="RefSeq" id="WP_166935956.1">
    <property type="nucleotide sequence ID" value="NZ_BAAADD010000006.1"/>
</dbReference>
<organism evidence="6 7">
    <name type="scientific">Rhizomicrobium electricum</name>
    <dbReference type="NCBI Taxonomy" id="480070"/>
    <lineage>
        <taxon>Bacteria</taxon>
        <taxon>Pseudomonadati</taxon>
        <taxon>Pseudomonadota</taxon>
        <taxon>Alphaproteobacteria</taxon>
        <taxon>Micropepsales</taxon>
        <taxon>Micropepsaceae</taxon>
        <taxon>Rhizomicrobium</taxon>
    </lineage>
</organism>
<name>A0ABP3PWB9_9PROT</name>
<evidence type="ECO:0000256" key="3">
    <source>
        <dbReference type="ARBA" id="ARBA00022679"/>
    </source>
</evidence>
<keyword evidence="2" id="KW-0328">Glycosyltransferase</keyword>
<evidence type="ECO:0000256" key="1">
    <source>
        <dbReference type="ARBA" id="ARBA00008452"/>
    </source>
</evidence>
<dbReference type="Pfam" id="PF00128">
    <property type="entry name" value="Alpha-amylase"/>
    <property type="match status" value="1"/>
</dbReference>
<comment type="caution">
    <text evidence="6">The sequence shown here is derived from an EMBL/GenBank/DDBJ whole genome shotgun (WGS) entry which is preliminary data.</text>
</comment>
<gene>
    <name evidence="6" type="primary">gtfA</name>
    <name evidence="6" type="ORF">GCM10008942_23150</name>
</gene>
<evidence type="ECO:0000256" key="4">
    <source>
        <dbReference type="SAM" id="MobiDB-lite"/>
    </source>
</evidence>
<evidence type="ECO:0000313" key="6">
    <source>
        <dbReference type="EMBL" id="GAA0573851.1"/>
    </source>
</evidence>
<dbReference type="InterPro" id="IPR006047">
    <property type="entry name" value="GH13_cat_dom"/>
</dbReference>
<evidence type="ECO:0000259" key="5">
    <source>
        <dbReference type="SMART" id="SM00642"/>
    </source>
</evidence>
<feature type="region of interest" description="Disordered" evidence="4">
    <location>
        <begin position="485"/>
        <end position="512"/>
    </location>
</feature>
<dbReference type="Gene3D" id="3.20.20.80">
    <property type="entry name" value="Glycosidases"/>
    <property type="match status" value="1"/>
</dbReference>
<comment type="similarity">
    <text evidence="1">Belongs to the glycosyl hydrolase 13 family. Sucrose phosphorylase subfamily.</text>
</comment>
<accession>A0ABP3PWB9</accession>
<protein>
    <submittedName>
        <fullName evidence="6">Sucrose phosphorylase</fullName>
    </submittedName>
</protein>
<dbReference type="SUPFAM" id="SSF51445">
    <property type="entry name" value="(Trans)glycosidases"/>
    <property type="match status" value="1"/>
</dbReference>
<dbReference type="CDD" id="cd11355">
    <property type="entry name" value="AmyAc_Sucrose_phosphorylase"/>
    <property type="match status" value="1"/>
</dbReference>
<dbReference type="PIRSF" id="PIRSF003059">
    <property type="entry name" value="Sucrose_phosphorylase"/>
    <property type="match status" value="1"/>
</dbReference>
<dbReference type="InterPro" id="IPR022527">
    <property type="entry name" value="Sucrose_phospho"/>
</dbReference>
<feature type="compositionally biased region" description="Polar residues" evidence="4">
    <location>
        <begin position="490"/>
        <end position="512"/>
    </location>
</feature>
<dbReference type="SMART" id="SM00642">
    <property type="entry name" value="Aamy"/>
    <property type="match status" value="1"/>
</dbReference>
<dbReference type="Gene3D" id="3.90.400.10">
    <property type="entry name" value="Oligo-1,6-glucosidase, Domain 2"/>
    <property type="match status" value="1"/>
</dbReference>
<keyword evidence="7" id="KW-1185">Reference proteome</keyword>
<dbReference type="PANTHER" id="PTHR38784:SF1">
    <property type="entry name" value="SUCROSE PHOSPHORYLASE"/>
    <property type="match status" value="1"/>
</dbReference>